<dbReference type="OMA" id="MYFIQRQ"/>
<accession>A0A0K9NK94</accession>
<feature type="transmembrane region" description="Helical" evidence="7">
    <location>
        <begin position="31"/>
        <end position="48"/>
    </location>
</feature>
<feature type="transmembrane region" description="Helical" evidence="7">
    <location>
        <begin position="307"/>
        <end position="328"/>
    </location>
</feature>
<feature type="domain" description="Amino acid transporter transmembrane" evidence="8">
    <location>
        <begin position="24"/>
        <end position="447"/>
    </location>
</feature>
<dbReference type="STRING" id="29655.A0A0K9NK94"/>
<keyword evidence="3 7" id="KW-0812">Transmembrane</keyword>
<comment type="caution">
    <text evidence="9">The sequence shown here is derived from an EMBL/GenBank/DDBJ whole genome shotgun (WGS) entry which is preliminary data.</text>
</comment>
<dbReference type="GO" id="GO:0003333">
    <property type="term" value="P:amino acid transmembrane transport"/>
    <property type="evidence" value="ECO:0000318"/>
    <property type="project" value="GO_Central"/>
</dbReference>
<reference evidence="10" key="1">
    <citation type="journal article" date="2016" name="Nature">
        <title>The genome of the seagrass Zostera marina reveals angiosperm adaptation to the sea.</title>
        <authorList>
            <person name="Olsen J.L."/>
            <person name="Rouze P."/>
            <person name="Verhelst B."/>
            <person name="Lin Y.-C."/>
            <person name="Bayer T."/>
            <person name="Collen J."/>
            <person name="Dattolo E."/>
            <person name="De Paoli E."/>
            <person name="Dittami S."/>
            <person name="Maumus F."/>
            <person name="Michel G."/>
            <person name="Kersting A."/>
            <person name="Lauritano C."/>
            <person name="Lohaus R."/>
            <person name="Toepel M."/>
            <person name="Tonon T."/>
            <person name="Vanneste K."/>
            <person name="Amirebrahimi M."/>
            <person name="Brakel J."/>
            <person name="Bostroem C."/>
            <person name="Chovatia M."/>
            <person name="Grimwood J."/>
            <person name="Jenkins J.W."/>
            <person name="Jueterbock A."/>
            <person name="Mraz A."/>
            <person name="Stam W.T."/>
            <person name="Tice H."/>
            <person name="Bornberg-Bauer E."/>
            <person name="Green P.J."/>
            <person name="Pearson G.A."/>
            <person name="Procaccini G."/>
            <person name="Duarte C.M."/>
            <person name="Schmutz J."/>
            <person name="Reusch T.B.H."/>
            <person name="Van de Peer Y."/>
        </authorList>
    </citation>
    <scope>NUCLEOTIDE SEQUENCE [LARGE SCALE GENOMIC DNA]</scope>
    <source>
        <strain evidence="10">cv. Finnish</strain>
    </source>
</reference>
<feature type="transmembrane region" description="Helical" evidence="7">
    <location>
        <begin position="118"/>
        <end position="136"/>
    </location>
</feature>
<evidence type="ECO:0000256" key="5">
    <source>
        <dbReference type="ARBA" id="ARBA00022989"/>
    </source>
</evidence>
<gene>
    <name evidence="9" type="ORF">ZOSMA_8G01870</name>
</gene>
<evidence type="ECO:0000313" key="9">
    <source>
        <dbReference type="EMBL" id="KMZ57038.1"/>
    </source>
</evidence>
<keyword evidence="2" id="KW-0813">Transport</keyword>
<dbReference type="Pfam" id="PF01490">
    <property type="entry name" value="Aa_trans"/>
    <property type="match status" value="1"/>
</dbReference>
<comment type="subcellular location">
    <subcellularLocation>
        <location evidence="1">Membrane</location>
    </subcellularLocation>
</comment>
<feature type="transmembrane region" description="Helical" evidence="7">
    <location>
        <begin position="398"/>
        <end position="417"/>
    </location>
</feature>
<evidence type="ECO:0000259" key="8">
    <source>
        <dbReference type="Pfam" id="PF01490"/>
    </source>
</evidence>
<feature type="transmembrane region" description="Helical" evidence="7">
    <location>
        <begin position="429"/>
        <end position="448"/>
    </location>
</feature>
<dbReference type="PANTHER" id="PTHR48017">
    <property type="entry name" value="OS05G0424000 PROTEIN-RELATED"/>
    <property type="match status" value="1"/>
</dbReference>
<feature type="transmembrane region" description="Helical" evidence="7">
    <location>
        <begin position="268"/>
        <end position="287"/>
    </location>
</feature>
<evidence type="ECO:0000256" key="3">
    <source>
        <dbReference type="ARBA" id="ARBA00022692"/>
    </source>
</evidence>
<evidence type="ECO:0000256" key="2">
    <source>
        <dbReference type="ARBA" id="ARBA00022448"/>
    </source>
</evidence>
<dbReference type="GO" id="GO:0016020">
    <property type="term" value="C:membrane"/>
    <property type="evidence" value="ECO:0000318"/>
    <property type="project" value="GO_Central"/>
</dbReference>
<evidence type="ECO:0000256" key="1">
    <source>
        <dbReference type="ARBA" id="ARBA00004370"/>
    </source>
</evidence>
<feature type="transmembrane region" description="Helical" evidence="7">
    <location>
        <begin position="60"/>
        <end position="80"/>
    </location>
</feature>
<dbReference type="EMBL" id="LFYR01002110">
    <property type="protein sequence ID" value="KMZ57038.1"/>
    <property type="molecule type" value="Genomic_DNA"/>
</dbReference>
<dbReference type="GO" id="GO:0015171">
    <property type="term" value="F:amino acid transmembrane transporter activity"/>
    <property type="evidence" value="ECO:0000318"/>
    <property type="project" value="GO_Central"/>
</dbReference>
<keyword evidence="10" id="KW-1185">Reference proteome</keyword>
<sequence>MTVVDTCLDVRNDPSEEDDGVVRTGTTSTCVSHIITSVIGSGILSLAWSTAQLGWIGGPVCMILLAIVTYVSVFLLSNVYRTPDSIHGGRNKSYIEAVKNSLGTNQTWVCGLLQYVNLYGTGVAYTITASISLRAIQRVNCYHQKGSEAPCEYSDNTNMYLFGIVQIFCCFIPDFNNLAWLSGVAALMSFCYSSIAIALGFAKTIGDGQIKGNMIGIPAPSSIQRIWNISQAVGDIAFAYPYSLLLLEIQDTLKSPPAEKKTMRKASIISIPITTVFYLLCSCFGYAAFGNDTPGNLLTGFGFYEPFWLIDFANACVILHLIGGYQIYSQPIFAFADTWFAEKYPNTDFVNTVYPIPMPFSAKPYNLILSRLTFRTIYVVTTTIIAILFPYFNQVLGILGALNFWPLTVYFPVEMYILQNRISTWSRKWVLLQTFSAVCFMSVCLLWLDRWKV</sequence>
<name>A0A0K9NK94_ZOSMR</name>
<keyword evidence="5 7" id="KW-1133">Transmembrane helix</keyword>
<evidence type="ECO:0000256" key="7">
    <source>
        <dbReference type="SAM" id="Phobius"/>
    </source>
</evidence>
<dbReference type="AlphaFoldDB" id="A0A0K9NK94"/>
<protein>
    <submittedName>
        <fullName evidence="9">Amino acid permease</fullName>
    </submittedName>
</protein>
<keyword evidence="4" id="KW-0029">Amino-acid transport</keyword>
<dbReference type="Proteomes" id="UP000036987">
    <property type="component" value="Unassembled WGS sequence"/>
</dbReference>
<dbReference type="OrthoDB" id="40134at2759"/>
<dbReference type="InterPro" id="IPR013057">
    <property type="entry name" value="AA_transpt_TM"/>
</dbReference>
<feature type="transmembrane region" description="Helical" evidence="7">
    <location>
        <begin position="372"/>
        <end position="392"/>
    </location>
</feature>
<evidence type="ECO:0000256" key="4">
    <source>
        <dbReference type="ARBA" id="ARBA00022970"/>
    </source>
</evidence>
<proteinExistence type="predicted"/>
<organism evidence="9 10">
    <name type="scientific">Zostera marina</name>
    <name type="common">Eelgrass</name>
    <dbReference type="NCBI Taxonomy" id="29655"/>
    <lineage>
        <taxon>Eukaryota</taxon>
        <taxon>Viridiplantae</taxon>
        <taxon>Streptophyta</taxon>
        <taxon>Embryophyta</taxon>
        <taxon>Tracheophyta</taxon>
        <taxon>Spermatophyta</taxon>
        <taxon>Magnoliopsida</taxon>
        <taxon>Liliopsida</taxon>
        <taxon>Zosteraceae</taxon>
        <taxon>Zostera</taxon>
    </lineage>
</organism>
<feature type="transmembrane region" description="Helical" evidence="7">
    <location>
        <begin position="181"/>
        <end position="202"/>
    </location>
</feature>
<evidence type="ECO:0000256" key="6">
    <source>
        <dbReference type="ARBA" id="ARBA00023136"/>
    </source>
</evidence>
<evidence type="ECO:0000313" key="10">
    <source>
        <dbReference type="Proteomes" id="UP000036987"/>
    </source>
</evidence>
<keyword evidence="6 7" id="KW-0472">Membrane</keyword>